<evidence type="ECO:0000313" key="4">
    <source>
        <dbReference type="Proteomes" id="UP001279734"/>
    </source>
</evidence>
<accession>A0AAD3P728</accession>
<dbReference type="InterPro" id="IPR053316">
    <property type="entry name" value="Epigenetic_reg_gene_expr"/>
</dbReference>
<evidence type="ECO:0000259" key="2">
    <source>
        <dbReference type="PROSITE" id="PS50102"/>
    </source>
</evidence>
<dbReference type="SUPFAM" id="SSF54928">
    <property type="entry name" value="RNA-binding domain, RBD"/>
    <property type="match status" value="1"/>
</dbReference>
<dbReference type="SMART" id="SM00360">
    <property type="entry name" value="RRM"/>
    <property type="match status" value="1"/>
</dbReference>
<comment type="caution">
    <text evidence="3">The sequence shown here is derived from an EMBL/GenBank/DDBJ whole genome shotgun (WGS) entry which is preliminary data.</text>
</comment>
<organism evidence="3 4">
    <name type="scientific">Nepenthes gracilis</name>
    <name type="common">Slender pitcher plant</name>
    <dbReference type="NCBI Taxonomy" id="150966"/>
    <lineage>
        <taxon>Eukaryota</taxon>
        <taxon>Viridiplantae</taxon>
        <taxon>Streptophyta</taxon>
        <taxon>Embryophyta</taxon>
        <taxon>Tracheophyta</taxon>
        <taxon>Spermatophyta</taxon>
        <taxon>Magnoliopsida</taxon>
        <taxon>eudicotyledons</taxon>
        <taxon>Gunneridae</taxon>
        <taxon>Pentapetalae</taxon>
        <taxon>Caryophyllales</taxon>
        <taxon>Nepenthaceae</taxon>
        <taxon>Nepenthes</taxon>
    </lineage>
</organism>
<protein>
    <recommendedName>
        <fullName evidence="2">RRM domain-containing protein</fullName>
    </recommendedName>
</protein>
<keyword evidence="4" id="KW-1185">Reference proteome</keyword>
<dbReference type="EMBL" id="BSYO01000001">
    <property type="protein sequence ID" value="GMG99557.1"/>
    <property type="molecule type" value="Genomic_DNA"/>
</dbReference>
<dbReference type="InterPro" id="IPR000504">
    <property type="entry name" value="RRM_dom"/>
</dbReference>
<gene>
    <name evidence="3" type="ORF">Nepgr_001397</name>
</gene>
<evidence type="ECO:0000256" key="1">
    <source>
        <dbReference type="PROSITE-ProRule" id="PRU00176"/>
    </source>
</evidence>
<dbReference type="Pfam" id="PF00076">
    <property type="entry name" value="RRM_1"/>
    <property type="match status" value="1"/>
</dbReference>
<dbReference type="InterPro" id="IPR035979">
    <property type="entry name" value="RBD_domain_sf"/>
</dbReference>
<dbReference type="PANTHER" id="PTHR36309:SF1">
    <property type="entry name" value="RNA-BINDING (RRM_RBD_RNP MOTIFS) FAMILY PROTEIN"/>
    <property type="match status" value="1"/>
</dbReference>
<evidence type="ECO:0000313" key="3">
    <source>
        <dbReference type="EMBL" id="GMG99557.1"/>
    </source>
</evidence>
<reference evidence="3" key="1">
    <citation type="submission" date="2023-05" db="EMBL/GenBank/DDBJ databases">
        <title>Nepenthes gracilis genome sequencing.</title>
        <authorList>
            <person name="Fukushima K."/>
        </authorList>
    </citation>
    <scope>NUCLEOTIDE SEQUENCE</scope>
    <source>
        <strain evidence="3">SING2019-196</strain>
    </source>
</reference>
<feature type="domain" description="RRM" evidence="2">
    <location>
        <begin position="61"/>
        <end position="144"/>
    </location>
</feature>
<name>A0AAD3P728_NEPGR</name>
<dbReference type="CDD" id="cd00590">
    <property type="entry name" value="RRM_SF"/>
    <property type="match status" value="1"/>
</dbReference>
<dbReference type="Proteomes" id="UP001279734">
    <property type="component" value="Unassembled WGS sequence"/>
</dbReference>
<sequence length="245" mass="27823">MVAKTTIPKNLERKTSAGRNEMGNDIHFVASVIGPLISVKLFYMDPAAGTDYAAFQKRVKRTVYLDNLSPQVTEAVIRTAFDQFGKATSIQFIPNYLEPKNPARCALVELQDEHQVTSVIEMLTNYPFMMAGMPRPVRICAAEAEMFAERPVTPGRRIQLYWADPKDPEFAVAQKFKRLAKQHSAEAAHVLKHQLEEEEKLSKQQAETLKAIHRKYDTVETVLRDGTCNRLARYYKVELNESSGF</sequence>
<keyword evidence="1" id="KW-0694">RNA-binding</keyword>
<dbReference type="InterPro" id="IPR012677">
    <property type="entry name" value="Nucleotide-bd_a/b_plait_sf"/>
</dbReference>
<dbReference type="GO" id="GO:0003723">
    <property type="term" value="F:RNA binding"/>
    <property type="evidence" value="ECO:0007669"/>
    <property type="project" value="UniProtKB-UniRule"/>
</dbReference>
<dbReference type="PANTHER" id="PTHR36309">
    <property type="entry name" value="RNA-BINDING (RRM/RBD/RNP MOTIFS) FAMILY PROTEIN"/>
    <property type="match status" value="1"/>
</dbReference>
<dbReference type="Gene3D" id="3.30.70.330">
    <property type="match status" value="1"/>
</dbReference>
<proteinExistence type="predicted"/>
<dbReference type="PROSITE" id="PS50102">
    <property type="entry name" value="RRM"/>
    <property type="match status" value="1"/>
</dbReference>
<dbReference type="AlphaFoldDB" id="A0AAD3P728"/>